<dbReference type="Proteomes" id="UP000612233">
    <property type="component" value="Unassembled WGS sequence"/>
</dbReference>
<evidence type="ECO:0000313" key="3">
    <source>
        <dbReference type="Proteomes" id="UP000612233"/>
    </source>
</evidence>
<sequence length="103" mass="11151">MRKLFAMLAYSIMLCLATLNGAHARTPVPNHKIYATEYVMRPAMCVIDTVATTYAAILKPVLGPVAPASLVAVDSGQGYLALLRSMTCPTDDRRNLVKQVEAV</sequence>
<gene>
    <name evidence="2" type="ORF">IC235_13275</name>
</gene>
<feature type="chain" id="PRO_5036951139" evidence="1">
    <location>
        <begin position="25"/>
        <end position="103"/>
    </location>
</feature>
<dbReference type="RefSeq" id="WP_191005675.1">
    <property type="nucleotide sequence ID" value="NZ_JACXAD010000014.1"/>
</dbReference>
<dbReference type="EMBL" id="JACXAD010000014">
    <property type="protein sequence ID" value="MBD2768860.1"/>
    <property type="molecule type" value="Genomic_DNA"/>
</dbReference>
<accession>A0A927BDK0</accession>
<keyword evidence="1" id="KW-0732">Signal</keyword>
<evidence type="ECO:0000256" key="1">
    <source>
        <dbReference type="SAM" id="SignalP"/>
    </source>
</evidence>
<name>A0A927BDK0_9BACT</name>
<comment type="caution">
    <text evidence="2">The sequence shown here is derived from an EMBL/GenBank/DDBJ whole genome shotgun (WGS) entry which is preliminary data.</text>
</comment>
<dbReference type="AlphaFoldDB" id="A0A927BDK0"/>
<organism evidence="2 3">
    <name type="scientific">Hymenobacter montanus</name>
    <dbReference type="NCBI Taxonomy" id="2771359"/>
    <lineage>
        <taxon>Bacteria</taxon>
        <taxon>Pseudomonadati</taxon>
        <taxon>Bacteroidota</taxon>
        <taxon>Cytophagia</taxon>
        <taxon>Cytophagales</taxon>
        <taxon>Hymenobacteraceae</taxon>
        <taxon>Hymenobacter</taxon>
    </lineage>
</organism>
<protein>
    <submittedName>
        <fullName evidence="2">Uncharacterized protein</fullName>
    </submittedName>
</protein>
<keyword evidence="3" id="KW-1185">Reference proteome</keyword>
<proteinExistence type="predicted"/>
<evidence type="ECO:0000313" key="2">
    <source>
        <dbReference type="EMBL" id="MBD2768860.1"/>
    </source>
</evidence>
<feature type="signal peptide" evidence="1">
    <location>
        <begin position="1"/>
        <end position="24"/>
    </location>
</feature>
<reference evidence="2" key="1">
    <citation type="submission" date="2020-09" db="EMBL/GenBank/DDBJ databases">
        <authorList>
            <person name="Kim M.K."/>
        </authorList>
    </citation>
    <scope>NUCLEOTIDE SEQUENCE</scope>
    <source>
        <strain evidence="2">BT664</strain>
    </source>
</reference>